<protein>
    <submittedName>
        <fullName evidence="2">Uncharacterized protein</fullName>
    </submittedName>
</protein>
<evidence type="ECO:0000313" key="2">
    <source>
        <dbReference type="EMBL" id="CAK7266295.1"/>
    </source>
</evidence>
<dbReference type="EMBL" id="CAWUOM010000024">
    <property type="protein sequence ID" value="CAK7266295.1"/>
    <property type="molecule type" value="Genomic_DNA"/>
</dbReference>
<sequence>MADTITEPAVPSTPAKPDVLPFVEPAAASEAKEPNIENDTLENETRPATSVPAPAPVSEGAHGADSSVAPASSATDISGGVPALATKEEGSNKVPATVEAAQEREGTPSADTKGIA</sequence>
<comment type="caution">
    <text evidence="2">The sequence shown here is derived from an EMBL/GenBank/DDBJ whole genome shotgun (WGS) entry which is preliminary data.</text>
</comment>
<feature type="compositionally biased region" description="Low complexity" evidence="1">
    <location>
        <begin position="47"/>
        <end position="58"/>
    </location>
</feature>
<organism evidence="2 3">
    <name type="scientific">Sporothrix epigloea</name>
    <dbReference type="NCBI Taxonomy" id="1892477"/>
    <lineage>
        <taxon>Eukaryota</taxon>
        <taxon>Fungi</taxon>
        <taxon>Dikarya</taxon>
        <taxon>Ascomycota</taxon>
        <taxon>Pezizomycotina</taxon>
        <taxon>Sordariomycetes</taxon>
        <taxon>Sordariomycetidae</taxon>
        <taxon>Ophiostomatales</taxon>
        <taxon>Ophiostomataceae</taxon>
        <taxon>Sporothrix</taxon>
    </lineage>
</organism>
<feature type="region of interest" description="Disordered" evidence="1">
    <location>
        <begin position="1"/>
        <end position="116"/>
    </location>
</feature>
<keyword evidence="3" id="KW-1185">Reference proteome</keyword>
<evidence type="ECO:0000313" key="3">
    <source>
        <dbReference type="Proteomes" id="UP001642501"/>
    </source>
</evidence>
<gene>
    <name evidence="2" type="ORF">SEPCBS57363_002018</name>
</gene>
<dbReference type="Proteomes" id="UP001642501">
    <property type="component" value="Unassembled WGS sequence"/>
</dbReference>
<name>A0ABP0DDH6_9PEZI</name>
<proteinExistence type="predicted"/>
<reference evidence="2 3" key="1">
    <citation type="submission" date="2024-01" db="EMBL/GenBank/DDBJ databases">
        <authorList>
            <person name="Allen C."/>
            <person name="Tagirdzhanova G."/>
        </authorList>
    </citation>
    <scope>NUCLEOTIDE SEQUENCE [LARGE SCALE GENOMIC DNA]</scope>
    <source>
        <strain evidence="2 3">CBS 573.63</strain>
    </source>
</reference>
<evidence type="ECO:0000256" key="1">
    <source>
        <dbReference type="SAM" id="MobiDB-lite"/>
    </source>
</evidence>
<accession>A0ABP0DDH6</accession>